<organism evidence="2 3">
    <name type="scientific">Aspergillus avenaceus</name>
    <dbReference type="NCBI Taxonomy" id="36643"/>
    <lineage>
        <taxon>Eukaryota</taxon>
        <taxon>Fungi</taxon>
        <taxon>Dikarya</taxon>
        <taxon>Ascomycota</taxon>
        <taxon>Pezizomycotina</taxon>
        <taxon>Eurotiomycetes</taxon>
        <taxon>Eurotiomycetidae</taxon>
        <taxon>Eurotiales</taxon>
        <taxon>Aspergillaceae</taxon>
        <taxon>Aspergillus</taxon>
        <taxon>Aspergillus subgen. Circumdati</taxon>
    </lineage>
</organism>
<evidence type="ECO:0000313" key="3">
    <source>
        <dbReference type="Proteomes" id="UP000325780"/>
    </source>
</evidence>
<proteinExistence type="predicted"/>
<dbReference type="AlphaFoldDB" id="A0A5N6TGR4"/>
<protein>
    <submittedName>
        <fullName evidence="2">Uncharacterized protein</fullName>
    </submittedName>
</protein>
<dbReference type="OrthoDB" id="4476768at2759"/>
<reference evidence="2 3" key="1">
    <citation type="submission" date="2019-04" db="EMBL/GenBank/DDBJ databases">
        <title>Friends and foes A comparative genomics study of 23 Aspergillus species from section Flavi.</title>
        <authorList>
            <consortium name="DOE Joint Genome Institute"/>
            <person name="Kjaerbolling I."/>
            <person name="Vesth T."/>
            <person name="Frisvad J.C."/>
            <person name="Nybo J.L."/>
            <person name="Theobald S."/>
            <person name="Kildgaard S."/>
            <person name="Isbrandt T."/>
            <person name="Kuo A."/>
            <person name="Sato A."/>
            <person name="Lyhne E.K."/>
            <person name="Kogle M.E."/>
            <person name="Wiebenga A."/>
            <person name="Kun R.S."/>
            <person name="Lubbers R.J."/>
            <person name="Makela M.R."/>
            <person name="Barry K."/>
            <person name="Chovatia M."/>
            <person name="Clum A."/>
            <person name="Daum C."/>
            <person name="Haridas S."/>
            <person name="He G."/>
            <person name="LaButti K."/>
            <person name="Lipzen A."/>
            <person name="Mondo S."/>
            <person name="Riley R."/>
            <person name="Salamov A."/>
            <person name="Simmons B.A."/>
            <person name="Magnuson J.K."/>
            <person name="Henrissat B."/>
            <person name="Mortensen U.H."/>
            <person name="Larsen T.O."/>
            <person name="Devries R.P."/>
            <person name="Grigoriev I.V."/>
            <person name="Machida M."/>
            <person name="Baker S.E."/>
            <person name="Andersen M.R."/>
        </authorList>
    </citation>
    <scope>NUCLEOTIDE SEQUENCE [LARGE SCALE GENOMIC DNA]</scope>
    <source>
        <strain evidence="2 3">IBT 18842</strain>
    </source>
</reference>
<gene>
    <name evidence="2" type="ORF">BDV25DRAFT_164481</name>
</gene>
<dbReference type="Proteomes" id="UP000325780">
    <property type="component" value="Unassembled WGS sequence"/>
</dbReference>
<feature type="region of interest" description="Disordered" evidence="1">
    <location>
        <begin position="1"/>
        <end position="33"/>
    </location>
</feature>
<dbReference type="EMBL" id="ML742337">
    <property type="protein sequence ID" value="KAE8145522.1"/>
    <property type="molecule type" value="Genomic_DNA"/>
</dbReference>
<accession>A0A5N6TGR4</accession>
<keyword evidence="3" id="KW-1185">Reference proteome</keyword>
<feature type="compositionally biased region" description="Polar residues" evidence="1">
    <location>
        <begin position="19"/>
        <end position="33"/>
    </location>
</feature>
<sequence length="85" mass="9399">MSLSTKLGTGLRQAKDTAEQMTGSQKVPDTSKWNVEEQLETTLNESGQPVTDQYAFTDGKKLSQNILYQDEADPVEAANKDFSQD</sequence>
<evidence type="ECO:0000313" key="2">
    <source>
        <dbReference type="EMBL" id="KAE8145522.1"/>
    </source>
</evidence>
<evidence type="ECO:0000256" key="1">
    <source>
        <dbReference type="SAM" id="MobiDB-lite"/>
    </source>
</evidence>
<name>A0A5N6TGR4_ASPAV</name>